<dbReference type="NCBIfam" id="NF033542">
    <property type="entry name" value="transpos_IS110"/>
    <property type="match status" value="1"/>
</dbReference>
<dbReference type="GO" id="GO:0003677">
    <property type="term" value="F:DNA binding"/>
    <property type="evidence" value="ECO:0007669"/>
    <property type="project" value="InterPro"/>
</dbReference>
<feature type="domain" description="Transposase IS116/IS110/IS902 C-terminal" evidence="2">
    <location>
        <begin position="213"/>
        <end position="291"/>
    </location>
</feature>
<feature type="domain" description="Transposase IS110-like N-terminal" evidence="1">
    <location>
        <begin position="8"/>
        <end position="148"/>
    </location>
</feature>
<evidence type="ECO:0000313" key="3">
    <source>
        <dbReference type="EMBL" id="PWI32849.1"/>
    </source>
</evidence>
<proteinExistence type="predicted"/>
<reference evidence="3 4" key="1">
    <citation type="submission" date="2018-05" db="EMBL/GenBank/DDBJ databases">
        <title>Vibrio limimaris sp. nov., isolated from marine sediment.</title>
        <authorList>
            <person name="Li C.-M."/>
        </authorList>
    </citation>
    <scope>NUCLEOTIDE SEQUENCE [LARGE SCALE GENOMIC DNA]</scope>
    <source>
        <strain evidence="3 4">E4404</strain>
    </source>
</reference>
<dbReference type="OrthoDB" id="5289737at2"/>
<dbReference type="InterPro" id="IPR003346">
    <property type="entry name" value="Transposase_20"/>
</dbReference>
<accession>A0A2U3B7T3</accession>
<evidence type="ECO:0000313" key="4">
    <source>
        <dbReference type="Proteomes" id="UP000245362"/>
    </source>
</evidence>
<organism evidence="3 4">
    <name type="scientific">Vibrio albus</name>
    <dbReference type="NCBI Taxonomy" id="2200953"/>
    <lineage>
        <taxon>Bacteria</taxon>
        <taxon>Pseudomonadati</taxon>
        <taxon>Pseudomonadota</taxon>
        <taxon>Gammaproteobacteria</taxon>
        <taxon>Vibrionales</taxon>
        <taxon>Vibrionaceae</taxon>
        <taxon>Vibrio</taxon>
    </lineage>
</organism>
<dbReference type="Pfam" id="PF01548">
    <property type="entry name" value="DEDD_Tnp_IS110"/>
    <property type="match status" value="1"/>
</dbReference>
<dbReference type="GO" id="GO:0006313">
    <property type="term" value="P:DNA transposition"/>
    <property type="evidence" value="ECO:0007669"/>
    <property type="project" value="InterPro"/>
</dbReference>
<comment type="caution">
    <text evidence="3">The sequence shown here is derived from an EMBL/GenBank/DDBJ whole genome shotgun (WGS) entry which is preliminary data.</text>
</comment>
<protein>
    <submittedName>
        <fullName evidence="3">IS110 family transposase</fullName>
    </submittedName>
</protein>
<dbReference type="RefSeq" id="WP_089139185.1">
    <property type="nucleotide sequence ID" value="NZ_QFWT01000007.1"/>
</dbReference>
<dbReference type="EMBL" id="QFWT01000007">
    <property type="protein sequence ID" value="PWI32849.1"/>
    <property type="molecule type" value="Genomic_DNA"/>
</dbReference>
<sequence>MEDNLLLAIDLAKNSFQVCYMRNNGEVLLNKAISRNSLIKLLTGKKRFSLVAMEACGGAHYWARLAKGNGHEVKIIQPRSVKGLQLKQKTDKNDAYAVGVAALLPHIFSCNLMSEDEQGLQCLDRARALQLAQRTALSNQMRGFLNEYGIVLPKGIAPLVKRIPEILEDAENGLPDSLRQVLASQADILAMQTEQIEYYDCLIAEHIKQNKICQKLSKLEGVGPIVALGLMIRLGDGKEFTHSRDASACIGLTPKQHSTGGKERIGHISKSCADKRLRSLLYQGAMSIVYKVTLRAPTTEKERWLKSIVERRGKKIAAIAMANKTVRTAVALIKSDSDYQPLPIQA</sequence>
<gene>
    <name evidence="3" type="ORF">DI392_13600</name>
</gene>
<dbReference type="InterPro" id="IPR002525">
    <property type="entry name" value="Transp_IS110-like_N"/>
</dbReference>
<dbReference type="GO" id="GO:0004803">
    <property type="term" value="F:transposase activity"/>
    <property type="evidence" value="ECO:0007669"/>
    <property type="project" value="InterPro"/>
</dbReference>
<keyword evidence="4" id="KW-1185">Reference proteome</keyword>
<dbReference type="Proteomes" id="UP000245362">
    <property type="component" value="Unassembled WGS sequence"/>
</dbReference>
<dbReference type="PANTHER" id="PTHR33055">
    <property type="entry name" value="TRANSPOSASE FOR INSERTION SEQUENCE ELEMENT IS1111A"/>
    <property type="match status" value="1"/>
</dbReference>
<name>A0A2U3B7T3_9VIBR</name>
<dbReference type="Pfam" id="PF02371">
    <property type="entry name" value="Transposase_20"/>
    <property type="match status" value="1"/>
</dbReference>
<dbReference type="PANTHER" id="PTHR33055:SF3">
    <property type="entry name" value="PUTATIVE TRANSPOSASE FOR IS117-RELATED"/>
    <property type="match status" value="1"/>
</dbReference>
<dbReference type="AlphaFoldDB" id="A0A2U3B7T3"/>
<evidence type="ECO:0000259" key="1">
    <source>
        <dbReference type="Pfam" id="PF01548"/>
    </source>
</evidence>
<dbReference type="InterPro" id="IPR047650">
    <property type="entry name" value="Transpos_IS110"/>
</dbReference>
<evidence type="ECO:0000259" key="2">
    <source>
        <dbReference type="Pfam" id="PF02371"/>
    </source>
</evidence>